<dbReference type="Proteomes" id="UP000323506">
    <property type="component" value="Chromosome A10"/>
</dbReference>
<dbReference type="EMBL" id="CM017697">
    <property type="protein sequence ID" value="TYG98602.1"/>
    <property type="molecule type" value="Genomic_DNA"/>
</dbReference>
<keyword evidence="3" id="KW-1185">Reference proteome</keyword>
<evidence type="ECO:0000313" key="2">
    <source>
        <dbReference type="EMBL" id="TYG98602.1"/>
    </source>
</evidence>
<protein>
    <recommendedName>
        <fullName evidence="1">DUF7745 domain-containing protein</fullName>
    </recommendedName>
</protein>
<feature type="domain" description="DUF7745" evidence="1">
    <location>
        <begin position="18"/>
        <end position="201"/>
    </location>
</feature>
<dbReference type="PANTHER" id="PTHR48200">
    <property type="entry name" value="PROTEIN, PUTATIVE-RELATED"/>
    <property type="match status" value="1"/>
</dbReference>
<evidence type="ECO:0000259" key="1">
    <source>
        <dbReference type="Pfam" id="PF24924"/>
    </source>
</evidence>
<proteinExistence type="predicted"/>
<gene>
    <name evidence="2" type="ORF">ES288_A10G130600v1</name>
</gene>
<dbReference type="Pfam" id="PF24924">
    <property type="entry name" value="DUF7745"/>
    <property type="match status" value="1"/>
</dbReference>
<dbReference type="InterPro" id="IPR056647">
    <property type="entry name" value="DUF7745"/>
</dbReference>
<accession>A0A5D2F0F1</accession>
<organism evidence="2 3">
    <name type="scientific">Gossypium darwinii</name>
    <name type="common">Darwin's cotton</name>
    <name type="synonym">Gossypium barbadense var. darwinii</name>
    <dbReference type="NCBI Taxonomy" id="34276"/>
    <lineage>
        <taxon>Eukaryota</taxon>
        <taxon>Viridiplantae</taxon>
        <taxon>Streptophyta</taxon>
        <taxon>Embryophyta</taxon>
        <taxon>Tracheophyta</taxon>
        <taxon>Spermatophyta</taxon>
        <taxon>Magnoliopsida</taxon>
        <taxon>eudicotyledons</taxon>
        <taxon>Gunneridae</taxon>
        <taxon>Pentapetalae</taxon>
        <taxon>rosids</taxon>
        <taxon>malvids</taxon>
        <taxon>Malvales</taxon>
        <taxon>Malvaceae</taxon>
        <taxon>Malvoideae</taxon>
        <taxon>Gossypium</taxon>
    </lineage>
</organism>
<evidence type="ECO:0000313" key="3">
    <source>
        <dbReference type="Proteomes" id="UP000323506"/>
    </source>
</evidence>
<dbReference type="AlphaFoldDB" id="A0A5D2F0F1"/>
<dbReference type="PANTHER" id="PTHR48200:SF1">
    <property type="entry name" value="AMINOTRANSFERASE-LIKE PLANT MOBILE DOMAIN-CONTAINING PROTEIN"/>
    <property type="match status" value="1"/>
</dbReference>
<reference evidence="2 3" key="1">
    <citation type="submission" date="2019-06" db="EMBL/GenBank/DDBJ databases">
        <title>WGS assembly of Gossypium darwinii.</title>
        <authorList>
            <person name="Chen Z.J."/>
            <person name="Sreedasyam A."/>
            <person name="Ando A."/>
            <person name="Song Q."/>
            <person name="De L."/>
            <person name="Hulse-Kemp A."/>
            <person name="Ding M."/>
            <person name="Ye W."/>
            <person name="Kirkbride R."/>
            <person name="Jenkins J."/>
            <person name="Plott C."/>
            <person name="Lovell J."/>
            <person name="Lin Y.-M."/>
            <person name="Vaughn R."/>
            <person name="Liu B."/>
            <person name="Li W."/>
            <person name="Simpson S."/>
            <person name="Scheffler B."/>
            <person name="Saski C."/>
            <person name="Grover C."/>
            <person name="Hu G."/>
            <person name="Conover J."/>
            <person name="Carlson J."/>
            <person name="Shu S."/>
            <person name="Boston L."/>
            <person name="Williams M."/>
            <person name="Peterson D."/>
            <person name="Mcgee K."/>
            <person name="Jones D."/>
            <person name="Wendel J."/>
            <person name="Stelly D."/>
            <person name="Grimwood J."/>
            <person name="Schmutz J."/>
        </authorList>
    </citation>
    <scope>NUCLEOTIDE SEQUENCE [LARGE SCALE GENOMIC DNA]</scope>
    <source>
        <strain evidence="2">1808015.09</strain>
    </source>
</reference>
<name>A0A5D2F0F1_GOSDA</name>
<sequence length="247" mass="28859">MDCKRNHKDELKGIWQSWDDAKKTHFQDKYSDVAQLLFVKPDDALLMAMVRFWDPTYRCFTFNELDMVLTIEEYSTLLHYDFRDPLRIYWKQNVDFQGPLANLMGLHVDAVKARLKDENDPCISWSDIRDAIEKAYDDKHLALFTFAVYGLIMFPKALGYVSVEQANFLFQIEKGVNLAPTVLAETIISLNFIRRKGDGHFLGLFVPSTRHIEEFLENEWPPNQSIEEWRAPRMIRSTVLIGCSGHF</sequence>